<name>E1QQZ3_VULDI</name>
<feature type="transmembrane region" description="Helical" evidence="1">
    <location>
        <begin position="12"/>
        <end position="33"/>
    </location>
</feature>
<accession>E1QQZ3</accession>
<keyword evidence="3" id="KW-1185">Reference proteome</keyword>
<dbReference type="RefSeq" id="WP_013336288.1">
    <property type="nucleotide sequence ID" value="NC_014537.1"/>
</dbReference>
<dbReference type="KEGG" id="vdi:Vdis_1177"/>
<organism evidence="2 3">
    <name type="scientific">Vulcanisaeta distributa (strain DSM 14429 / JCM 11212 / NBRC 100878 / IC-017)</name>
    <dbReference type="NCBI Taxonomy" id="572478"/>
    <lineage>
        <taxon>Archaea</taxon>
        <taxon>Thermoproteota</taxon>
        <taxon>Thermoprotei</taxon>
        <taxon>Thermoproteales</taxon>
        <taxon>Thermoproteaceae</taxon>
        <taxon>Vulcanisaeta</taxon>
    </lineage>
</organism>
<evidence type="ECO:0000256" key="1">
    <source>
        <dbReference type="SAM" id="Phobius"/>
    </source>
</evidence>
<dbReference type="eggNOG" id="arCOG10340">
    <property type="taxonomic scope" value="Archaea"/>
</dbReference>
<proteinExistence type="predicted"/>
<keyword evidence="1" id="KW-1133">Transmembrane helix</keyword>
<keyword evidence="1" id="KW-0812">Transmembrane</keyword>
<sequence>MRLFMNTGYGLRWLLIASAITAIIISVLIIIALPRLYTKPSTANVINNTGSTKLLINTQGINEPSIEVIKALNLTSSLTEGQGTKDSSDLCSYLLGPTNQPINFNGTYIIDYGARGYSDSLGDVMVDFCLVWNGLVYRDLNGFSVGYAQLYSVIEYSPGPGAYIKYLELFQDAYASYMAYEYGMNKISASQLPGDVKWVMNGSSNYGPGYWTNYYYTPYPMQCTTVEKYKTTLTLGYTIQAPSISSTYYCSQYTISLSRVPGAITPLKFIAFNLTWVFKPMSRYWASQEVMYGVESEGYTYMGPANNPQSLMYVIPVGASVVAYKPFGCTYYLLGFIPIPGVLVDHIVYDVDWYIWVNFNGSMGIQSHGMYIPPPGINRNWKESQSPYI</sequence>
<protein>
    <submittedName>
        <fullName evidence="2">Uncharacterized protein</fullName>
    </submittedName>
</protein>
<dbReference type="GeneID" id="9752109"/>
<reference evidence="2 3" key="1">
    <citation type="journal article" date="2010" name="Stand. Genomic Sci.">
        <title>Complete genome sequence of Vulcanisaeta distributa type strain (IC-017).</title>
        <authorList>
            <person name="Mavromatis K."/>
            <person name="Sikorski J."/>
            <person name="Pabst E."/>
            <person name="Teshima H."/>
            <person name="Lapidus A."/>
            <person name="Lucas S."/>
            <person name="Nolan M."/>
            <person name="Glavina Del Rio T."/>
            <person name="Cheng J.F."/>
            <person name="Bruce D."/>
            <person name="Goodwin L."/>
            <person name="Pitluck S."/>
            <person name="Liolios K."/>
            <person name="Ivanova N."/>
            <person name="Mikhailova N."/>
            <person name="Pati A."/>
            <person name="Chen A."/>
            <person name="Palaniappan K."/>
            <person name="Land M."/>
            <person name="Hauser L."/>
            <person name="Chang Y.J."/>
            <person name="Jeffries C.D."/>
            <person name="Rohde M."/>
            <person name="Spring S."/>
            <person name="Goker M."/>
            <person name="Wirth R."/>
            <person name="Woyke T."/>
            <person name="Bristow J."/>
            <person name="Eisen J.A."/>
            <person name="Markowitz V."/>
            <person name="Hugenholtz P."/>
            <person name="Klenk H.P."/>
            <person name="Kyrpides N.C."/>
        </authorList>
    </citation>
    <scope>NUCLEOTIDE SEQUENCE [LARGE SCALE GENOMIC DNA]</scope>
    <source>
        <strain evidence="3">DSM 14429 / JCM 11212 / NBRC 100878 / IC-017</strain>
    </source>
</reference>
<evidence type="ECO:0000313" key="2">
    <source>
        <dbReference type="EMBL" id="ADN50563.1"/>
    </source>
</evidence>
<gene>
    <name evidence="2" type="ordered locus">Vdis_1177</name>
</gene>
<dbReference type="Proteomes" id="UP000006681">
    <property type="component" value="Chromosome"/>
</dbReference>
<evidence type="ECO:0000313" key="3">
    <source>
        <dbReference type="Proteomes" id="UP000006681"/>
    </source>
</evidence>
<dbReference type="AlphaFoldDB" id="E1QQZ3"/>
<keyword evidence="1" id="KW-0472">Membrane</keyword>
<dbReference type="HOGENOM" id="CLU_709077_0_0_2"/>
<reference evidence="3" key="2">
    <citation type="journal article" date="2010" name="Stand. Genomic Sci.">
        <title>Complete genome sequence of Vulcanisaeta distributa type strain (IC-017T).</title>
        <authorList>
            <person name="Mavromatis K."/>
            <person name="Sikorski J."/>
            <person name="Pabst E."/>
            <person name="Teshima H."/>
            <person name="Lapidus A."/>
            <person name="Lucas S."/>
            <person name="Nolan M."/>
            <person name="Glavina Del Rio T."/>
            <person name="Cheng J."/>
            <person name="Bruce D."/>
            <person name="Goodwin L."/>
            <person name="Pitluck S."/>
            <person name="Liolios K."/>
            <person name="Ivanova N."/>
            <person name="Mikhailova N."/>
            <person name="Pati A."/>
            <person name="Chen A."/>
            <person name="Palaniappan K."/>
            <person name="Land M."/>
            <person name="Hauser L."/>
            <person name="Chang Y."/>
            <person name="Jeffries C."/>
            <person name="Rohde M."/>
            <person name="Spring S."/>
            <person name="Goker M."/>
            <person name="Wirth R."/>
            <person name="Woyke T."/>
            <person name="Bristow J."/>
            <person name="Eisen J."/>
            <person name="Markowitz V."/>
            <person name="Hugenholtz P."/>
            <person name="Klenk H."/>
            <person name="Kyrpides N."/>
        </authorList>
    </citation>
    <scope>NUCLEOTIDE SEQUENCE [LARGE SCALE GENOMIC DNA]</scope>
    <source>
        <strain evidence="3">DSM 14429 / JCM 11212 / NBRC 100878 / IC-017</strain>
    </source>
</reference>
<dbReference type="STRING" id="572478.Vdis_1177"/>
<dbReference type="EMBL" id="CP002100">
    <property type="protein sequence ID" value="ADN50563.1"/>
    <property type="molecule type" value="Genomic_DNA"/>
</dbReference>